<proteinExistence type="predicted"/>
<comment type="caution">
    <text evidence="1">The sequence shown here is derived from an EMBL/GenBank/DDBJ whole genome shotgun (WGS) entry which is preliminary data.</text>
</comment>
<evidence type="ECO:0000313" key="2">
    <source>
        <dbReference type="Proteomes" id="UP001254848"/>
    </source>
</evidence>
<protein>
    <submittedName>
        <fullName evidence="1">DUF3795 domain-containing protein</fullName>
    </submittedName>
</protein>
<sequence length="147" mass="16417">MEYHEAVARLAPCGLDCSRCADFRDGEIRALSARLKELLGNYQRLAAMKAAGRPEFAHYGQFAAILDSFAAAPCSGCRGDNVTCPLDCTAKTCHKDNGVDFCFQCGEYPCDKQFEGKLRDRWRSINDRMREIGAAAYCEEQGKLPRY</sequence>
<evidence type="ECO:0000313" key="1">
    <source>
        <dbReference type="EMBL" id="MDT8902254.1"/>
    </source>
</evidence>
<accession>A0ABU3NZN4</accession>
<keyword evidence="2" id="KW-1185">Reference proteome</keyword>
<gene>
    <name evidence="1" type="ORF">Q4T40_13450</name>
</gene>
<reference evidence="1 2" key="1">
    <citation type="submission" date="2023-07" db="EMBL/GenBank/DDBJ databases">
        <title>The novel representative of Negativicutes class, Anaeroselena agilis gen. nov. sp. nov.</title>
        <authorList>
            <person name="Prokofeva M.I."/>
            <person name="Elcheninov A.G."/>
            <person name="Klyukina A."/>
            <person name="Kublanov I.V."/>
            <person name="Frolov E.N."/>
            <person name="Podosokorskaya O.A."/>
        </authorList>
    </citation>
    <scope>NUCLEOTIDE SEQUENCE [LARGE SCALE GENOMIC DNA]</scope>
    <source>
        <strain evidence="1 2">4137-cl</strain>
    </source>
</reference>
<dbReference type="Pfam" id="PF12675">
    <property type="entry name" value="DUF3795"/>
    <property type="match status" value="1"/>
</dbReference>
<name>A0ABU3NZN4_9FIRM</name>
<dbReference type="InterPro" id="IPR024227">
    <property type="entry name" value="DUF3795"/>
</dbReference>
<dbReference type="RefSeq" id="WP_413780740.1">
    <property type="nucleotide sequence ID" value="NZ_JAUOZS010000001.1"/>
</dbReference>
<dbReference type="Proteomes" id="UP001254848">
    <property type="component" value="Unassembled WGS sequence"/>
</dbReference>
<dbReference type="EMBL" id="JAUOZS010000001">
    <property type="protein sequence ID" value="MDT8902254.1"/>
    <property type="molecule type" value="Genomic_DNA"/>
</dbReference>
<organism evidence="1 2">
    <name type="scientific">Anaeroselena agilis</name>
    <dbReference type="NCBI Taxonomy" id="3063788"/>
    <lineage>
        <taxon>Bacteria</taxon>
        <taxon>Bacillati</taxon>
        <taxon>Bacillota</taxon>
        <taxon>Negativicutes</taxon>
        <taxon>Acetonemataceae</taxon>
        <taxon>Anaeroselena</taxon>
    </lineage>
</organism>